<evidence type="ECO:0000256" key="4">
    <source>
        <dbReference type="ARBA" id="ARBA00022989"/>
    </source>
</evidence>
<keyword evidence="8" id="KW-1185">Reference proteome</keyword>
<name>E4T291_PALPW</name>
<reference key="1">
    <citation type="submission" date="2010-11" db="EMBL/GenBank/DDBJ databases">
        <title>The complete genome of Paludibacter propionicigenes DSM 17365.</title>
        <authorList>
            <consortium name="US DOE Joint Genome Institute (JGI-PGF)"/>
            <person name="Lucas S."/>
            <person name="Copeland A."/>
            <person name="Lapidus A."/>
            <person name="Bruce D."/>
            <person name="Goodwin L."/>
            <person name="Pitluck S."/>
            <person name="Kyrpides N."/>
            <person name="Mavromatis K."/>
            <person name="Ivanova N."/>
            <person name="Munk A.C."/>
            <person name="Brettin T."/>
            <person name="Detter J.C."/>
            <person name="Han C."/>
            <person name="Tapia R."/>
            <person name="Land M."/>
            <person name="Hauser L."/>
            <person name="Markowitz V."/>
            <person name="Cheng J.-F."/>
            <person name="Hugenholtz P."/>
            <person name="Woyke T."/>
            <person name="Wu D."/>
            <person name="Gronow S."/>
            <person name="Wellnitz S."/>
            <person name="Brambilla E."/>
            <person name="Klenk H.-P."/>
            <person name="Eisen J.A."/>
        </authorList>
    </citation>
    <scope>NUCLEOTIDE SEQUENCE</scope>
    <source>
        <strain>WB4</strain>
    </source>
</reference>
<evidence type="ECO:0000313" key="7">
    <source>
        <dbReference type="EMBL" id="ADQ78835.1"/>
    </source>
</evidence>
<gene>
    <name evidence="7" type="ordered locus">Palpr_0679</name>
</gene>
<dbReference type="KEGG" id="ppn:Palpr_0679"/>
<dbReference type="HOGENOM" id="CLU_032288_2_0_10"/>
<dbReference type="PANTHER" id="PTHR30213:SF0">
    <property type="entry name" value="UPF0761 MEMBRANE PROTEIN YIHY"/>
    <property type="match status" value="1"/>
</dbReference>
<comment type="subcellular location">
    <subcellularLocation>
        <location evidence="1">Cell membrane</location>
        <topology evidence="1">Multi-pass membrane protein</topology>
    </subcellularLocation>
</comment>
<evidence type="ECO:0000256" key="1">
    <source>
        <dbReference type="ARBA" id="ARBA00004651"/>
    </source>
</evidence>
<keyword evidence="4 6" id="KW-1133">Transmembrane helix</keyword>
<keyword evidence="2" id="KW-1003">Cell membrane</keyword>
<keyword evidence="5 6" id="KW-0472">Membrane</keyword>
<dbReference type="eggNOG" id="COG1295">
    <property type="taxonomic scope" value="Bacteria"/>
</dbReference>
<dbReference type="PANTHER" id="PTHR30213">
    <property type="entry name" value="INNER MEMBRANE PROTEIN YHJD"/>
    <property type="match status" value="1"/>
</dbReference>
<proteinExistence type="predicted"/>
<dbReference type="AlphaFoldDB" id="E4T291"/>
<dbReference type="NCBIfam" id="TIGR00765">
    <property type="entry name" value="yihY_not_rbn"/>
    <property type="match status" value="1"/>
</dbReference>
<evidence type="ECO:0000313" key="8">
    <source>
        <dbReference type="Proteomes" id="UP000008718"/>
    </source>
</evidence>
<dbReference type="InterPro" id="IPR017039">
    <property type="entry name" value="Virul_fac_BrkB"/>
</dbReference>
<dbReference type="EMBL" id="CP002345">
    <property type="protein sequence ID" value="ADQ78835.1"/>
    <property type="molecule type" value="Genomic_DNA"/>
</dbReference>
<evidence type="ECO:0000256" key="5">
    <source>
        <dbReference type="ARBA" id="ARBA00023136"/>
    </source>
</evidence>
<dbReference type="Pfam" id="PF03631">
    <property type="entry name" value="Virul_fac_BrkB"/>
    <property type="match status" value="1"/>
</dbReference>
<feature type="transmembrane region" description="Helical" evidence="6">
    <location>
        <begin position="62"/>
        <end position="82"/>
    </location>
</feature>
<feature type="transmembrane region" description="Helical" evidence="6">
    <location>
        <begin position="232"/>
        <end position="253"/>
    </location>
</feature>
<reference evidence="7 8" key="2">
    <citation type="journal article" date="2011" name="Stand. Genomic Sci.">
        <title>Complete genome sequence of Paludibacter propionicigenes type strain (WB4).</title>
        <authorList>
            <person name="Gronow S."/>
            <person name="Munk C."/>
            <person name="Lapidus A."/>
            <person name="Nolan M."/>
            <person name="Lucas S."/>
            <person name="Hammon N."/>
            <person name="Deshpande S."/>
            <person name="Cheng J.F."/>
            <person name="Tapia R."/>
            <person name="Han C."/>
            <person name="Goodwin L."/>
            <person name="Pitluck S."/>
            <person name="Liolios K."/>
            <person name="Ivanova N."/>
            <person name="Mavromatis K."/>
            <person name="Mikhailova N."/>
            <person name="Pati A."/>
            <person name="Chen A."/>
            <person name="Palaniappan K."/>
            <person name="Land M."/>
            <person name="Hauser L."/>
            <person name="Chang Y.J."/>
            <person name="Jeffries C.D."/>
            <person name="Brambilla E."/>
            <person name="Rohde M."/>
            <person name="Goker M."/>
            <person name="Detter J.C."/>
            <person name="Woyke T."/>
            <person name="Bristow J."/>
            <person name="Eisen J.A."/>
            <person name="Markowitz V."/>
            <person name="Hugenholtz P."/>
            <person name="Kyrpides N.C."/>
            <person name="Klenk H.P."/>
        </authorList>
    </citation>
    <scope>NUCLEOTIDE SEQUENCE [LARGE SCALE GENOMIC DNA]</scope>
    <source>
        <strain evidence="8">DSM 17365 / JCM 13257 / WB4</strain>
    </source>
</reference>
<dbReference type="GO" id="GO:0005886">
    <property type="term" value="C:plasma membrane"/>
    <property type="evidence" value="ECO:0007669"/>
    <property type="project" value="UniProtKB-SubCell"/>
</dbReference>
<evidence type="ECO:0000256" key="6">
    <source>
        <dbReference type="SAM" id="Phobius"/>
    </source>
</evidence>
<feature type="transmembrane region" description="Helical" evidence="6">
    <location>
        <begin position="265"/>
        <end position="291"/>
    </location>
</feature>
<dbReference type="Proteomes" id="UP000008718">
    <property type="component" value="Chromosome"/>
</dbReference>
<feature type="transmembrane region" description="Helical" evidence="6">
    <location>
        <begin position="161"/>
        <end position="184"/>
    </location>
</feature>
<evidence type="ECO:0000256" key="3">
    <source>
        <dbReference type="ARBA" id="ARBA00022692"/>
    </source>
</evidence>
<feature type="transmembrane region" description="Helical" evidence="6">
    <location>
        <begin position="204"/>
        <end position="225"/>
    </location>
</feature>
<keyword evidence="3 6" id="KW-0812">Transmembrane</keyword>
<feature type="transmembrane region" description="Helical" evidence="6">
    <location>
        <begin position="121"/>
        <end position="141"/>
    </location>
</feature>
<organism evidence="7 8">
    <name type="scientific">Paludibacter propionicigenes (strain DSM 17365 / JCM 13257 / WB4)</name>
    <dbReference type="NCBI Taxonomy" id="694427"/>
    <lineage>
        <taxon>Bacteria</taxon>
        <taxon>Pseudomonadati</taxon>
        <taxon>Bacteroidota</taxon>
        <taxon>Bacteroidia</taxon>
        <taxon>Bacteroidales</taxon>
        <taxon>Paludibacteraceae</taxon>
        <taxon>Paludibacter</taxon>
    </lineage>
</organism>
<protein>
    <submittedName>
        <fullName evidence="7">Ribonuclease BN</fullName>
    </submittedName>
</protein>
<sequence length="440" mass="50787">MSKFVDFTAQVINFLRYDIWRITEYELSRSRRYAYRLVKTIILATRGFIVDNLNVRASALTYSILFAIIPTFALIIAIGKGFGVEKIIESSLDNTFIGQADMTPTVMGFVDRYLATTQRGLFIGVGIAILFWSVMNLFMQVERAFNSIWQVKKKRTFIRQFSTYFSGIMVVPLLIVFSGGLSIYVSSALKQSYVYDVLSPILRFGVKFLPYIINWIVFTSMYMIIPNTRVKFSNAMIAGIVAGTAFQIFQMLYINGQVYLSRYNIVYGSFAAIPLLLLWLQISCLIVLLGAEISYVSQNMHNFEYEVDSNNISPRYKNFLTLFITYVIVKQFEEQKPALSSDQIAEKYRLPIRIVNMLISRLVEVGILIEVETEKNRKTFVPAFDINKLTVNKLYSKLDMHGSELFLTQKNELLDSFWQKTQEMKMQSEEHLKDILIKDL</sequence>
<evidence type="ECO:0000256" key="2">
    <source>
        <dbReference type="ARBA" id="ARBA00022475"/>
    </source>
</evidence>
<dbReference type="OrthoDB" id="9808671at2"/>
<dbReference type="RefSeq" id="WP_013444204.1">
    <property type="nucleotide sequence ID" value="NC_014734.1"/>
</dbReference>
<accession>E4T291</accession>